<dbReference type="AlphaFoldDB" id="A0A9X1V349"/>
<protein>
    <submittedName>
        <fullName evidence="1">Uncharacterized protein</fullName>
    </submittedName>
</protein>
<dbReference type="Proteomes" id="UP001139226">
    <property type="component" value="Unassembled WGS sequence"/>
</dbReference>
<name>A0A9X1V349_9FLAO</name>
<dbReference type="EMBL" id="JAKVTV010000002">
    <property type="protein sequence ID" value="MCH4823201.1"/>
    <property type="molecule type" value="Genomic_DNA"/>
</dbReference>
<evidence type="ECO:0000313" key="2">
    <source>
        <dbReference type="Proteomes" id="UP001139226"/>
    </source>
</evidence>
<accession>A0A9X1V349</accession>
<organism evidence="1 2">
    <name type="scientific">Christiangramia lutea</name>
    <dbReference type="NCBI Taxonomy" id="1607951"/>
    <lineage>
        <taxon>Bacteria</taxon>
        <taxon>Pseudomonadati</taxon>
        <taxon>Bacteroidota</taxon>
        <taxon>Flavobacteriia</taxon>
        <taxon>Flavobacteriales</taxon>
        <taxon>Flavobacteriaceae</taxon>
        <taxon>Christiangramia</taxon>
    </lineage>
</organism>
<dbReference type="RefSeq" id="WP_240713365.1">
    <property type="nucleotide sequence ID" value="NZ_JAKVTV010000002.1"/>
</dbReference>
<reference evidence="1" key="1">
    <citation type="submission" date="2022-03" db="EMBL/GenBank/DDBJ databases">
        <title>Gramella crocea sp. nov., isolated from activated sludge of a seafood processing plant.</title>
        <authorList>
            <person name="Zhang X."/>
        </authorList>
    </citation>
    <scope>NUCLEOTIDE SEQUENCE</scope>
    <source>
        <strain evidence="1">YJ019</strain>
    </source>
</reference>
<keyword evidence="2" id="KW-1185">Reference proteome</keyword>
<proteinExistence type="predicted"/>
<comment type="caution">
    <text evidence="1">The sequence shown here is derived from an EMBL/GenBank/DDBJ whole genome shotgun (WGS) entry which is preliminary data.</text>
</comment>
<gene>
    <name evidence="1" type="ORF">ML462_08435</name>
</gene>
<sequence>MPEFLLKVSTVLQDLEGLSYFFPHSTPPDSISLVLKTGEVMVDLSFITFAEA</sequence>
<evidence type="ECO:0000313" key="1">
    <source>
        <dbReference type="EMBL" id="MCH4823201.1"/>
    </source>
</evidence>